<protein>
    <submittedName>
        <fullName evidence="3">Uncharacterized protein</fullName>
    </submittedName>
</protein>
<proteinExistence type="predicted"/>
<feature type="transmembrane region" description="Helical" evidence="2">
    <location>
        <begin position="122"/>
        <end position="143"/>
    </location>
</feature>
<reference evidence="3" key="1">
    <citation type="submission" date="2021-02" db="EMBL/GenBank/DDBJ databases">
        <authorList>
            <person name="Dougan E. K."/>
            <person name="Rhodes N."/>
            <person name="Thang M."/>
            <person name="Chan C."/>
        </authorList>
    </citation>
    <scope>NUCLEOTIDE SEQUENCE</scope>
</reference>
<keyword evidence="1" id="KW-0175">Coiled coil</keyword>
<dbReference type="EMBL" id="CAJNJA010047197">
    <property type="protein sequence ID" value="CAE7822778.1"/>
    <property type="molecule type" value="Genomic_DNA"/>
</dbReference>
<evidence type="ECO:0000256" key="1">
    <source>
        <dbReference type="SAM" id="Coils"/>
    </source>
</evidence>
<keyword evidence="4" id="KW-1185">Reference proteome</keyword>
<evidence type="ECO:0000313" key="3">
    <source>
        <dbReference type="EMBL" id="CAE7822778.1"/>
    </source>
</evidence>
<comment type="caution">
    <text evidence="3">The sequence shown here is derived from an EMBL/GenBank/DDBJ whole genome shotgun (WGS) entry which is preliminary data.</text>
</comment>
<accession>A0A812ZEB0</accession>
<dbReference type="Proteomes" id="UP000601435">
    <property type="component" value="Unassembled WGS sequence"/>
</dbReference>
<dbReference type="AlphaFoldDB" id="A0A812ZEB0"/>
<organism evidence="3 4">
    <name type="scientific">Symbiodinium necroappetens</name>
    <dbReference type="NCBI Taxonomy" id="1628268"/>
    <lineage>
        <taxon>Eukaryota</taxon>
        <taxon>Sar</taxon>
        <taxon>Alveolata</taxon>
        <taxon>Dinophyceae</taxon>
        <taxon>Suessiales</taxon>
        <taxon>Symbiodiniaceae</taxon>
        <taxon>Symbiodinium</taxon>
    </lineage>
</organism>
<evidence type="ECO:0000313" key="4">
    <source>
        <dbReference type="Proteomes" id="UP000601435"/>
    </source>
</evidence>
<feature type="non-terminal residue" evidence="3">
    <location>
        <position position="159"/>
    </location>
</feature>
<sequence>ETAAARRDPNSLRRSWEVRKRVEEYQEVLRKLRRLTQEAGEMSSDKLEKLLVSSEDATAYTQFSISFVSLAVVELCEVMVPLIYLCLTFMLASGVLGENSQYFALFAGDEDAAFRNGTIGNLLAIAVEASVLVMLEIATRFWAGLSILKHSRWISLSGS</sequence>
<evidence type="ECO:0000256" key="2">
    <source>
        <dbReference type="SAM" id="Phobius"/>
    </source>
</evidence>
<keyword evidence="2" id="KW-0812">Transmembrane</keyword>
<keyword evidence="2" id="KW-0472">Membrane</keyword>
<feature type="coiled-coil region" evidence="1">
    <location>
        <begin position="18"/>
        <end position="45"/>
    </location>
</feature>
<gene>
    <name evidence="3" type="ORF">SNEC2469_LOCUS24500</name>
</gene>
<name>A0A812ZEB0_9DINO</name>
<keyword evidence="2" id="KW-1133">Transmembrane helix</keyword>